<gene>
    <name evidence="1" type="ORF">IFJ97_00765</name>
</gene>
<dbReference type="EMBL" id="JACXWA010000010">
    <property type="protein sequence ID" value="MBD3869872.1"/>
    <property type="molecule type" value="Genomic_DNA"/>
</dbReference>
<comment type="caution">
    <text evidence="1">The sequence shown here is derived from an EMBL/GenBank/DDBJ whole genome shotgun (WGS) entry which is preliminary data.</text>
</comment>
<name>A0A8J6Y492_9BACT</name>
<organism evidence="1 2">
    <name type="scientific">Candidatus Sulfomarinibacter kjeldsenii</name>
    <dbReference type="NCBI Taxonomy" id="2885994"/>
    <lineage>
        <taxon>Bacteria</taxon>
        <taxon>Pseudomonadati</taxon>
        <taxon>Acidobacteriota</taxon>
        <taxon>Thermoanaerobaculia</taxon>
        <taxon>Thermoanaerobaculales</taxon>
        <taxon>Candidatus Sulfomarinibacteraceae</taxon>
        <taxon>Candidatus Sulfomarinibacter</taxon>
    </lineage>
</organism>
<evidence type="ECO:0000313" key="1">
    <source>
        <dbReference type="EMBL" id="MBD3869872.1"/>
    </source>
</evidence>
<sequence length="65" mass="7147">MKEDGESPWQKTAQPYVPLVTILALARSTRPSRQIQISSAVALHGGAMGEERFEAEIAFPEHGRV</sequence>
<dbReference type="Proteomes" id="UP000598633">
    <property type="component" value="Unassembled WGS sequence"/>
</dbReference>
<dbReference type="AlphaFoldDB" id="A0A8J6Y492"/>
<reference evidence="1 2" key="1">
    <citation type="submission" date="2020-08" db="EMBL/GenBank/DDBJ databases">
        <title>Acidobacteriota in marine sediments use diverse sulfur dissimilation pathways.</title>
        <authorList>
            <person name="Wasmund K."/>
        </authorList>
    </citation>
    <scope>NUCLEOTIDE SEQUENCE [LARGE SCALE GENOMIC DNA]</scope>
    <source>
        <strain evidence="1">MAG AM3-A</strain>
    </source>
</reference>
<proteinExistence type="predicted"/>
<protein>
    <submittedName>
        <fullName evidence="1">Uncharacterized protein</fullName>
    </submittedName>
</protein>
<accession>A0A8J6Y492</accession>
<evidence type="ECO:0000313" key="2">
    <source>
        <dbReference type="Proteomes" id="UP000598633"/>
    </source>
</evidence>